<evidence type="ECO:0000313" key="3">
    <source>
        <dbReference type="Proteomes" id="UP001480595"/>
    </source>
</evidence>
<dbReference type="RefSeq" id="XP_066719952.1">
    <property type="nucleotide sequence ID" value="XM_066854097.1"/>
</dbReference>
<feature type="compositionally biased region" description="Low complexity" evidence="1">
    <location>
        <begin position="280"/>
        <end position="298"/>
    </location>
</feature>
<feature type="compositionally biased region" description="Basic and acidic residues" evidence="1">
    <location>
        <begin position="33"/>
        <end position="45"/>
    </location>
</feature>
<proteinExistence type="predicted"/>
<evidence type="ECO:0000313" key="2">
    <source>
        <dbReference type="EMBL" id="KAK8078881.1"/>
    </source>
</evidence>
<sequence>MASRYRAGSPESQYGPPRPRLPTPDPDGQKGITWRDPRYHDENGCTLRLDPEQYEPSRRHMKGEKLSTAFPEAMAGFLDDSHDYVIAFVRGDDVRLEAAFRQAWQRMDLVFRAPQTLKKLDMVTASSSGWRPTSPSHAIDFMWYLAERAKRELKQVEAPWVDFRLPDVHLQWLKECVVPRLWAAFEDCAGYDLFTKDQGWWYDRSYDELWENAWRGRKNAKSAGANVGVGPAGEEDRSIIPQPGPSTPAVPTRTSLTQSTPVFPLTAAGPVARTASTSLPAAAATTAGPPAAPKARTALVTLDEARKRRRAESTSSETTSSEARKMPKMGLFKPQAR</sequence>
<feature type="compositionally biased region" description="Pro residues" evidence="1">
    <location>
        <begin position="16"/>
        <end position="25"/>
    </location>
</feature>
<dbReference type="GeneID" id="92087160"/>
<protein>
    <submittedName>
        <fullName evidence="2">Uncharacterized protein</fullName>
    </submittedName>
</protein>
<feature type="region of interest" description="Disordered" evidence="1">
    <location>
        <begin position="1"/>
        <end position="45"/>
    </location>
</feature>
<gene>
    <name evidence="2" type="ORF">PG994_002688</name>
</gene>
<dbReference type="Proteomes" id="UP001480595">
    <property type="component" value="Unassembled WGS sequence"/>
</dbReference>
<name>A0ABR1W5X3_9PEZI</name>
<feature type="region of interest" description="Disordered" evidence="1">
    <location>
        <begin position="221"/>
        <end position="256"/>
    </location>
</feature>
<keyword evidence="3" id="KW-1185">Reference proteome</keyword>
<comment type="caution">
    <text evidence="2">The sequence shown here is derived from an EMBL/GenBank/DDBJ whole genome shotgun (WGS) entry which is preliminary data.</text>
</comment>
<dbReference type="EMBL" id="JAQQWL010000003">
    <property type="protein sequence ID" value="KAK8078881.1"/>
    <property type="molecule type" value="Genomic_DNA"/>
</dbReference>
<reference evidence="2 3" key="1">
    <citation type="submission" date="2023-01" db="EMBL/GenBank/DDBJ databases">
        <title>Analysis of 21 Apiospora genomes using comparative genomics revels a genus with tremendous synthesis potential of carbohydrate active enzymes and secondary metabolites.</title>
        <authorList>
            <person name="Sorensen T."/>
        </authorList>
    </citation>
    <scope>NUCLEOTIDE SEQUENCE [LARGE SCALE GENOMIC DNA]</scope>
    <source>
        <strain evidence="2 3">CBS 135458</strain>
    </source>
</reference>
<organism evidence="2 3">
    <name type="scientific">Apiospora phragmitis</name>
    <dbReference type="NCBI Taxonomy" id="2905665"/>
    <lineage>
        <taxon>Eukaryota</taxon>
        <taxon>Fungi</taxon>
        <taxon>Dikarya</taxon>
        <taxon>Ascomycota</taxon>
        <taxon>Pezizomycotina</taxon>
        <taxon>Sordariomycetes</taxon>
        <taxon>Xylariomycetidae</taxon>
        <taxon>Amphisphaeriales</taxon>
        <taxon>Apiosporaceae</taxon>
        <taxon>Apiospora</taxon>
    </lineage>
</organism>
<feature type="region of interest" description="Disordered" evidence="1">
    <location>
        <begin position="280"/>
        <end position="337"/>
    </location>
</feature>
<evidence type="ECO:0000256" key="1">
    <source>
        <dbReference type="SAM" id="MobiDB-lite"/>
    </source>
</evidence>
<accession>A0ABR1W5X3</accession>